<evidence type="ECO:0000259" key="2">
    <source>
        <dbReference type="Pfam" id="PF10223"/>
    </source>
</evidence>
<evidence type="ECO:0000313" key="4">
    <source>
        <dbReference type="Proteomes" id="UP001235939"/>
    </source>
</evidence>
<dbReference type="Proteomes" id="UP001235939">
    <property type="component" value="Chromosome 03"/>
</dbReference>
<reference evidence="3 4" key="1">
    <citation type="submission" date="2022-01" db="EMBL/GenBank/DDBJ databases">
        <title>A chromosomal length assembly of Cordylochernes scorpioides.</title>
        <authorList>
            <person name="Zeh D."/>
            <person name="Zeh J."/>
        </authorList>
    </citation>
    <scope>NUCLEOTIDE SEQUENCE [LARGE SCALE GENOMIC DNA]</scope>
    <source>
        <strain evidence="3">IN4F17</strain>
        <tissue evidence="3">Whole Body</tissue>
    </source>
</reference>
<protein>
    <submittedName>
        <fullName evidence="3">FAM151B</fullName>
    </submittedName>
</protein>
<feature type="domain" description="Menorin-like" evidence="2">
    <location>
        <begin position="107"/>
        <end position="187"/>
    </location>
</feature>
<name>A0ABY6K901_9ARAC</name>
<accession>A0ABY6K901</accession>
<organism evidence="3 4">
    <name type="scientific">Cordylochernes scorpioides</name>
    <dbReference type="NCBI Taxonomy" id="51811"/>
    <lineage>
        <taxon>Eukaryota</taxon>
        <taxon>Metazoa</taxon>
        <taxon>Ecdysozoa</taxon>
        <taxon>Arthropoda</taxon>
        <taxon>Chelicerata</taxon>
        <taxon>Arachnida</taxon>
        <taxon>Pseudoscorpiones</taxon>
        <taxon>Cheliferoidea</taxon>
        <taxon>Chernetidae</taxon>
        <taxon>Cordylochernes</taxon>
    </lineage>
</organism>
<dbReference type="EMBL" id="CP092865">
    <property type="protein sequence ID" value="UYV65253.1"/>
    <property type="molecule type" value="Genomic_DNA"/>
</dbReference>
<evidence type="ECO:0000256" key="1">
    <source>
        <dbReference type="ARBA" id="ARBA00044953"/>
    </source>
</evidence>
<dbReference type="Pfam" id="PF10223">
    <property type="entry name" value="Menorin_N"/>
    <property type="match status" value="2"/>
</dbReference>
<proteinExistence type="inferred from homology"/>
<keyword evidence="4" id="KW-1185">Reference proteome</keyword>
<evidence type="ECO:0000313" key="3">
    <source>
        <dbReference type="EMBL" id="UYV65253.1"/>
    </source>
</evidence>
<feature type="domain" description="Menorin-like" evidence="2">
    <location>
        <begin position="14"/>
        <end position="97"/>
    </location>
</feature>
<dbReference type="InterPro" id="IPR019356">
    <property type="entry name" value="Menorin_dom"/>
</dbReference>
<dbReference type="PANTHER" id="PTHR21184:SF6">
    <property type="entry name" value="CONSERVED PLASMA MEMBRANE PROTEIN"/>
    <property type="match status" value="1"/>
</dbReference>
<gene>
    <name evidence="3" type="ORF">LAZ67_3003720</name>
</gene>
<dbReference type="PANTHER" id="PTHR21184">
    <property type="entry name" value="MENORIN (DENDRITIC BRANCHING PROTEIN)"/>
    <property type="match status" value="1"/>
</dbReference>
<sequence>MPSLLDYFPESKGDGLRVTWASEVNTKSRLAALLRGPTMVIEGDLSMASHSRYPVPTLGDLTLEEWLLEVAGARRGARLNFRSTEVVEPACRVLARLPVSSGFLGCTHEMTERMLALVKEYSLTQPVMFPMSAASLAASVPEVQRLLFHVPGSCLVVTPPAAGPGDLPAIRAAFPRAQVFYALPDHYLAAIT</sequence>
<comment type="similarity">
    <text evidence="1">Belongs to the menorin family.</text>
</comment>